<dbReference type="NCBIfam" id="TIGR00800">
    <property type="entry name" value="ncs1"/>
    <property type="match status" value="1"/>
</dbReference>
<feature type="region of interest" description="Disordered" evidence="6">
    <location>
        <begin position="534"/>
        <end position="557"/>
    </location>
</feature>
<dbReference type="GO" id="GO:0015205">
    <property type="term" value="F:nucleobase transmembrane transporter activity"/>
    <property type="evidence" value="ECO:0007669"/>
    <property type="project" value="TreeGrafter"/>
</dbReference>
<protein>
    <recommendedName>
        <fullName evidence="10">Uracil permease</fullName>
    </recommendedName>
</protein>
<accession>A0A8K0L8X7</accession>
<reference evidence="8" key="1">
    <citation type="submission" date="2021-07" db="EMBL/GenBank/DDBJ databases">
        <title>Elsinoe batatas strain:CRI-CJ2 Genome sequencing and assembly.</title>
        <authorList>
            <person name="Huang L."/>
        </authorList>
    </citation>
    <scope>NUCLEOTIDE SEQUENCE</scope>
    <source>
        <strain evidence="8">CRI-CJ2</strain>
    </source>
</reference>
<proteinExistence type="inferred from homology"/>
<feature type="transmembrane region" description="Helical" evidence="7">
    <location>
        <begin position="172"/>
        <end position="192"/>
    </location>
</feature>
<comment type="similarity">
    <text evidence="2">Belongs to the purine-cytosine permease (2.A.39) family.</text>
</comment>
<dbReference type="PANTHER" id="PTHR30618">
    <property type="entry name" value="NCS1 FAMILY PURINE/PYRIMIDINE TRANSPORTER"/>
    <property type="match status" value="1"/>
</dbReference>
<keyword evidence="9" id="KW-1185">Reference proteome</keyword>
<feature type="transmembrane region" description="Helical" evidence="7">
    <location>
        <begin position="46"/>
        <end position="67"/>
    </location>
</feature>
<feature type="transmembrane region" description="Helical" evidence="7">
    <location>
        <begin position="490"/>
        <end position="510"/>
    </location>
</feature>
<name>A0A8K0L8X7_9PEZI</name>
<dbReference type="OrthoDB" id="2018619at2759"/>
<dbReference type="InterPro" id="IPR001248">
    <property type="entry name" value="Pur-cyt_permease"/>
</dbReference>
<sequence>MPSTDGLLRRLETSHESGLSSKQLFLVNFDLKPVEPERRQWRGRNFVGFWVADCFNVSTWTIAAASLQEGLAWWQAWICVWVGYSITAVFICMTGRIGAVYHIGFPVVARSSFGIWGSLWPVLNRAVMACIWYGVQSWIGGQCVFLMISAIWPSFWQRESLNAPIAMGGTVNYFIGFILFWLGSLPFIWFPVHKIRHLFTVKAFVAPVAGIALMVWALVRAGGAGPVVRQPATASGSALAWAVIAGIMSAVSNFATLIVNDPDFSRFAAEPSDAFLPQLITIPVGFGLTSFIGIMVGSASAVIFPGSGPTWNPLELMRKFLDGGELYPVGSSGDRAGVFFIAAAFVLAQLGTNIAANSISAGTDLTALFPRFINIRRGGYMCAIIGLAICPWQFLTSASNFTTYLSAYSVFLSSIAGPMITDYYLVRKGYLQIRDLYSADQYGPYYSTFGIHWRGYVAYFCGILINVVGFAGAVGATVPIGATYVYRLNFFTGFIVSSGIYWGLCTVFPVSACSPTGKWLEIGGEIEDVTLAEGADPKDSPRFSDEEGKKNYTTTVV</sequence>
<comment type="caution">
    <text evidence="8">The sequence shown here is derived from an EMBL/GenBank/DDBJ whole genome shotgun (WGS) entry which is preliminary data.</text>
</comment>
<feature type="transmembrane region" description="Helical" evidence="7">
    <location>
        <begin position="336"/>
        <end position="356"/>
    </location>
</feature>
<feature type="transmembrane region" description="Helical" evidence="7">
    <location>
        <begin position="407"/>
        <end position="426"/>
    </location>
</feature>
<dbReference type="FunFam" id="1.10.4160.10:FF:000001">
    <property type="entry name" value="Uracil permease, putative"/>
    <property type="match status" value="1"/>
</dbReference>
<gene>
    <name evidence="8" type="ORF">KVT40_002303</name>
</gene>
<feature type="transmembrane region" description="Helical" evidence="7">
    <location>
        <begin position="199"/>
        <end position="219"/>
    </location>
</feature>
<evidence type="ECO:0000256" key="5">
    <source>
        <dbReference type="ARBA" id="ARBA00023136"/>
    </source>
</evidence>
<evidence type="ECO:0000256" key="2">
    <source>
        <dbReference type="ARBA" id="ARBA00008974"/>
    </source>
</evidence>
<evidence type="ECO:0000256" key="6">
    <source>
        <dbReference type="SAM" id="MobiDB-lite"/>
    </source>
</evidence>
<feature type="transmembrane region" description="Helical" evidence="7">
    <location>
        <begin position="279"/>
        <end position="304"/>
    </location>
</feature>
<dbReference type="InterPro" id="IPR045225">
    <property type="entry name" value="Uracil/uridine/allantoin_perm"/>
</dbReference>
<evidence type="ECO:0000313" key="8">
    <source>
        <dbReference type="EMBL" id="KAG8630684.1"/>
    </source>
</evidence>
<keyword evidence="4 7" id="KW-1133">Transmembrane helix</keyword>
<evidence type="ECO:0000313" key="9">
    <source>
        <dbReference type="Proteomes" id="UP000809789"/>
    </source>
</evidence>
<evidence type="ECO:0000256" key="1">
    <source>
        <dbReference type="ARBA" id="ARBA00004141"/>
    </source>
</evidence>
<dbReference type="PANTHER" id="PTHR30618:SF2">
    <property type="entry name" value="ALLANTOIN PERMEASE-RELATED"/>
    <property type="match status" value="1"/>
</dbReference>
<feature type="transmembrane region" description="Helical" evidence="7">
    <location>
        <begin position="239"/>
        <end position="259"/>
    </location>
</feature>
<dbReference type="InterPro" id="IPR012681">
    <property type="entry name" value="NCS1"/>
</dbReference>
<feature type="transmembrane region" description="Helical" evidence="7">
    <location>
        <begin position="73"/>
        <end position="93"/>
    </location>
</feature>
<feature type="transmembrane region" description="Helical" evidence="7">
    <location>
        <begin position="377"/>
        <end position="395"/>
    </location>
</feature>
<dbReference type="AlphaFoldDB" id="A0A8K0L8X7"/>
<evidence type="ECO:0000256" key="3">
    <source>
        <dbReference type="ARBA" id="ARBA00022692"/>
    </source>
</evidence>
<dbReference type="Proteomes" id="UP000809789">
    <property type="component" value="Unassembled WGS sequence"/>
</dbReference>
<evidence type="ECO:0000256" key="4">
    <source>
        <dbReference type="ARBA" id="ARBA00022989"/>
    </source>
</evidence>
<organism evidence="8 9">
    <name type="scientific">Elsinoe batatas</name>
    <dbReference type="NCBI Taxonomy" id="2601811"/>
    <lineage>
        <taxon>Eukaryota</taxon>
        <taxon>Fungi</taxon>
        <taxon>Dikarya</taxon>
        <taxon>Ascomycota</taxon>
        <taxon>Pezizomycotina</taxon>
        <taxon>Dothideomycetes</taxon>
        <taxon>Dothideomycetidae</taxon>
        <taxon>Myriangiales</taxon>
        <taxon>Elsinoaceae</taxon>
        <taxon>Elsinoe</taxon>
    </lineage>
</organism>
<dbReference type="GO" id="GO:0005886">
    <property type="term" value="C:plasma membrane"/>
    <property type="evidence" value="ECO:0007669"/>
    <property type="project" value="TreeGrafter"/>
</dbReference>
<dbReference type="Gene3D" id="1.10.4160.10">
    <property type="entry name" value="Hydantoin permease"/>
    <property type="match status" value="1"/>
</dbReference>
<keyword evidence="5 7" id="KW-0472">Membrane</keyword>
<feature type="compositionally biased region" description="Basic and acidic residues" evidence="6">
    <location>
        <begin position="535"/>
        <end position="550"/>
    </location>
</feature>
<feature type="transmembrane region" description="Helical" evidence="7">
    <location>
        <begin position="456"/>
        <end position="478"/>
    </location>
</feature>
<dbReference type="EMBL" id="JAESVG020000002">
    <property type="protein sequence ID" value="KAG8630684.1"/>
    <property type="molecule type" value="Genomic_DNA"/>
</dbReference>
<comment type="subcellular location">
    <subcellularLocation>
        <location evidence="1">Membrane</location>
        <topology evidence="1">Multi-pass membrane protein</topology>
    </subcellularLocation>
</comment>
<evidence type="ECO:0000256" key="7">
    <source>
        <dbReference type="SAM" id="Phobius"/>
    </source>
</evidence>
<dbReference type="CDD" id="cd11482">
    <property type="entry name" value="SLC-NCS1sbd_NRT1-like"/>
    <property type="match status" value="1"/>
</dbReference>
<keyword evidence="3 7" id="KW-0812">Transmembrane</keyword>
<evidence type="ECO:0008006" key="10">
    <source>
        <dbReference type="Google" id="ProtNLM"/>
    </source>
</evidence>
<dbReference type="Pfam" id="PF02133">
    <property type="entry name" value="Transp_cyt_pur"/>
    <property type="match status" value="1"/>
</dbReference>
<feature type="transmembrane region" description="Helical" evidence="7">
    <location>
        <begin position="130"/>
        <end position="152"/>
    </location>
</feature>